<feature type="domain" description="Peptidase M13 N-terminal" evidence="10">
    <location>
        <begin position="41"/>
        <end position="440"/>
    </location>
</feature>
<dbReference type="InterPro" id="IPR018497">
    <property type="entry name" value="Peptidase_M13_C"/>
</dbReference>
<evidence type="ECO:0000313" key="11">
    <source>
        <dbReference type="EMBL" id="PWJ52765.1"/>
    </source>
</evidence>
<evidence type="ECO:0000256" key="6">
    <source>
        <dbReference type="ARBA" id="ARBA00022833"/>
    </source>
</evidence>
<keyword evidence="3" id="KW-0645">Protease</keyword>
<dbReference type="InterPro" id="IPR042089">
    <property type="entry name" value="Peptidase_M13_dom_2"/>
</dbReference>
<protein>
    <submittedName>
        <fullName evidence="11">Putative endopeptidase</fullName>
    </submittedName>
</protein>
<dbReference type="SUPFAM" id="SSF55486">
    <property type="entry name" value="Metalloproteases ('zincins'), catalytic domain"/>
    <property type="match status" value="1"/>
</dbReference>
<dbReference type="Proteomes" id="UP000245469">
    <property type="component" value="Unassembled WGS sequence"/>
</dbReference>
<keyword evidence="4" id="KW-0479">Metal-binding</keyword>
<dbReference type="Gene3D" id="3.40.390.10">
    <property type="entry name" value="Collagenase (Catalytic Domain)"/>
    <property type="match status" value="1"/>
</dbReference>
<dbReference type="RefSeq" id="WP_109775046.1">
    <property type="nucleotide sequence ID" value="NZ_QGDQ01000017.1"/>
</dbReference>
<evidence type="ECO:0000256" key="3">
    <source>
        <dbReference type="ARBA" id="ARBA00022670"/>
    </source>
</evidence>
<reference evidence="11 12" key="1">
    <citation type="submission" date="2018-03" db="EMBL/GenBank/DDBJ databases">
        <title>Genomic Encyclopedia of Archaeal and Bacterial Type Strains, Phase II (KMG-II): from individual species to whole genera.</title>
        <authorList>
            <person name="Goeker M."/>
        </authorList>
    </citation>
    <scope>NUCLEOTIDE SEQUENCE [LARGE SCALE GENOMIC DNA]</scope>
    <source>
        <strain evidence="11 12">DSM 44889</strain>
    </source>
</reference>
<keyword evidence="12" id="KW-1185">Reference proteome</keyword>
<organism evidence="11 12">
    <name type="scientific">Quadrisphaera granulorum</name>
    <dbReference type="NCBI Taxonomy" id="317664"/>
    <lineage>
        <taxon>Bacteria</taxon>
        <taxon>Bacillati</taxon>
        <taxon>Actinomycetota</taxon>
        <taxon>Actinomycetes</taxon>
        <taxon>Kineosporiales</taxon>
        <taxon>Kineosporiaceae</taxon>
        <taxon>Quadrisphaera</taxon>
    </lineage>
</organism>
<dbReference type="PROSITE" id="PS51885">
    <property type="entry name" value="NEPRILYSIN"/>
    <property type="match status" value="1"/>
</dbReference>
<dbReference type="GO" id="GO:0046872">
    <property type="term" value="F:metal ion binding"/>
    <property type="evidence" value="ECO:0007669"/>
    <property type="project" value="UniProtKB-KW"/>
</dbReference>
<name>A0A316A4Z5_9ACTN</name>
<comment type="cofactor">
    <cofactor evidence="1">
        <name>Zn(2+)</name>
        <dbReference type="ChEBI" id="CHEBI:29105"/>
    </cofactor>
</comment>
<evidence type="ECO:0000259" key="10">
    <source>
        <dbReference type="Pfam" id="PF05649"/>
    </source>
</evidence>
<dbReference type="InterPro" id="IPR024079">
    <property type="entry name" value="MetalloPept_cat_dom_sf"/>
</dbReference>
<keyword evidence="6" id="KW-0862">Zinc</keyword>
<feature type="region of interest" description="Disordered" evidence="8">
    <location>
        <begin position="1"/>
        <end position="25"/>
    </location>
</feature>
<dbReference type="PRINTS" id="PR00786">
    <property type="entry name" value="NEPRILYSIN"/>
</dbReference>
<dbReference type="CDD" id="cd08662">
    <property type="entry name" value="M13"/>
    <property type="match status" value="1"/>
</dbReference>
<comment type="similarity">
    <text evidence="2">Belongs to the peptidase M13 family.</text>
</comment>
<dbReference type="InterPro" id="IPR008753">
    <property type="entry name" value="Peptidase_M13_N"/>
</dbReference>
<keyword evidence="7" id="KW-0482">Metalloprotease</keyword>
<dbReference type="Pfam" id="PF05649">
    <property type="entry name" value="Peptidase_M13_N"/>
    <property type="match status" value="1"/>
</dbReference>
<evidence type="ECO:0000256" key="4">
    <source>
        <dbReference type="ARBA" id="ARBA00022723"/>
    </source>
</evidence>
<evidence type="ECO:0000256" key="5">
    <source>
        <dbReference type="ARBA" id="ARBA00022801"/>
    </source>
</evidence>
<comment type="caution">
    <text evidence="11">The sequence shown here is derived from an EMBL/GenBank/DDBJ whole genome shotgun (WGS) entry which is preliminary data.</text>
</comment>
<accession>A0A316A4Z5</accession>
<dbReference type="Gene3D" id="1.10.1380.10">
    <property type="entry name" value="Neutral endopeptidase , domain2"/>
    <property type="match status" value="1"/>
</dbReference>
<gene>
    <name evidence="11" type="ORF">BXY45_11717</name>
</gene>
<dbReference type="GO" id="GO:0016485">
    <property type="term" value="P:protein processing"/>
    <property type="evidence" value="ECO:0007669"/>
    <property type="project" value="TreeGrafter"/>
</dbReference>
<dbReference type="PANTHER" id="PTHR11733:SF167">
    <property type="entry name" value="FI17812P1-RELATED"/>
    <property type="match status" value="1"/>
</dbReference>
<dbReference type="PANTHER" id="PTHR11733">
    <property type="entry name" value="ZINC METALLOPROTEASE FAMILY M13 NEPRILYSIN-RELATED"/>
    <property type="match status" value="1"/>
</dbReference>
<dbReference type="GO" id="GO:0004222">
    <property type="term" value="F:metalloendopeptidase activity"/>
    <property type="evidence" value="ECO:0007669"/>
    <property type="project" value="InterPro"/>
</dbReference>
<keyword evidence="5" id="KW-0378">Hydrolase</keyword>
<evidence type="ECO:0000256" key="1">
    <source>
        <dbReference type="ARBA" id="ARBA00001947"/>
    </source>
</evidence>
<evidence type="ECO:0000256" key="8">
    <source>
        <dbReference type="SAM" id="MobiDB-lite"/>
    </source>
</evidence>
<sequence>MATSATTSPAASAAPQAAAQAAEPATRSGLDLAHVDTSVRPQDDLFGHINGGWLVAHEIPADRSSDGAFRALYDAAEEQVRAIVEEAAASAPVEVSGPASGGALGQVGRAYRAFMDVERVEALGATPLEPLLAEVAAVRDRSALAALLGTYQREGLAALVAAYVSPDAKDSSRYVVYAEQAGLGLPDEAYYRLDEHAEVRGKYLEHLDRLCALAGLEPLGATVLDLETALAGVSWDRVSRRDAHKTYTLMTWEALVASAPGFDWEAWRSALLDLSDDDGEGGGKPTSRLDGVSADALAEVVVRQPSFVTGAAALFASRPLEQWRAWLAVRLVRGLAPYLSEALVEEQFDFSGRTLSGTPQLRERWRRGVSFVEGTLGEAIGQLYVERHFPPRSKERMVELVANLVEAYRRSISTLDWMGPETREKALAKLAAFTPKIGYPDRWKDYSSLAVDGEDLVGTVRRTGEWETAFELAKIGQPIDRSEWLMTPQTVNAYYHPVMNEIVFPAAILQPPFFDADADDAANYGGIGAVIGHEIGHGFDDQGSKYDGSGNLVDWWQPSDREEFERRAGALIAQYAALSPREAPDAKVNGELTVGENIGDLGGLTIALKAYRIALENAGLEEGPELDGFTAIQRVLIGWAQVWRTKTREAEVRRRLAIDPHSPADLRCNAVVTNLDAFHEAFGVVEGDGLFTPREQRVRIW</sequence>
<proteinExistence type="inferred from homology"/>
<feature type="domain" description="Peptidase M13 C-terminal" evidence="9">
    <location>
        <begin position="492"/>
        <end position="698"/>
    </location>
</feature>
<dbReference type="InterPro" id="IPR000718">
    <property type="entry name" value="Peptidase_M13"/>
</dbReference>
<evidence type="ECO:0000256" key="2">
    <source>
        <dbReference type="ARBA" id="ARBA00007357"/>
    </source>
</evidence>
<evidence type="ECO:0000259" key="9">
    <source>
        <dbReference type="Pfam" id="PF01431"/>
    </source>
</evidence>
<evidence type="ECO:0000256" key="7">
    <source>
        <dbReference type="ARBA" id="ARBA00023049"/>
    </source>
</evidence>
<dbReference type="OrthoDB" id="9775677at2"/>
<dbReference type="Pfam" id="PF01431">
    <property type="entry name" value="Peptidase_M13"/>
    <property type="match status" value="1"/>
</dbReference>
<dbReference type="EMBL" id="QGDQ01000017">
    <property type="protein sequence ID" value="PWJ52765.1"/>
    <property type="molecule type" value="Genomic_DNA"/>
</dbReference>
<dbReference type="AlphaFoldDB" id="A0A316A4Z5"/>
<dbReference type="GO" id="GO:0005886">
    <property type="term" value="C:plasma membrane"/>
    <property type="evidence" value="ECO:0007669"/>
    <property type="project" value="TreeGrafter"/>
</dbReference>
<evidence type="ECO:0000313" key="12">
    <source>
        <dbReference type="Proteomes" id="UP000245469"/>
    </source>
</evidence>